<reference evidence="2 3" key="1">
    <citation type="submission" date="2023-06" db="EMBL/GenBank/DDBJ databases">
        <authorList>
            <person name="Ye Y.-Q."/>
            <person name="Du Z.-J."/>
        </authorList>
    </citation>
    <scope>NUCLEOTIDE SEQUENCE [LARGE SCALE GENOMIC DNA]</scope>
    <source>
        <strain evidence="2 3">SDUM287046</strain>
    </source>
</reference>
<dbReference type="RefSeq" id="WP_290254408.1">
    <property type="nucleotide sequence ID" value="NZ_JAUGQQ010000004.1"/>
</dbReference>
<dbReference type="Proteomes" id="UP001244787">
    <property type="component" value="Unassembled WGS sequence"/>
</dbReference>
<dbReference type="PROSITE" id="PS51257">
    <property type="entry name" value="PROKAR_LIPOPROTEIN"/>
    <property type="match status" value="1"/>
</dbReference>
<gene>
    <name evidence="2" type="ORF">QRD02_07990</name>
</gene>
<sequence length="181" mass="20287">MNTKFSLSILMACACLFFTACIKDTDFDQAEQIALTPIVELDLIYFDIQANRFFDSINSTPVLTVRDTTEIKFLDDGTLQESLKRAEFYFKFTNSIPRDFLVNFQFLSEANDTTYATGTPVAQGSLAAPVVTEFVENVEGENILLLTQAHKVVVSVSIPSSDETLEGNLNLKSKTTYFLEY</sequence>
<evidence type="ECO:0000313" key="3">
    <source>
        <dbReference type="Proteomes" id="UP001244787"/>
    </source>
</evidence>
<keyword evidence="3" id="KW-1185">Reference proteome</keyword>
<feature type="chain" id="PRO_5045172871" description="DUF1735 domain-containing protein" evidence="1">
    <location>
        <begin position="23"/>
        <end position="181"/>
    </location>
</feature>
<name>A0ABT8DG22_9FLAO</name>
<evidence type="ECO:0000313" key="2">
    <source>
        <dbReference type="EMBL" id="MDN3724321.1"/>
    </source>
</evidence>
<protein>
    <recommendedName>
        <fullName evidence="4">DUF1735 domain-containing protein</fullName>
    </recommendedName>
</protein>
<accession>A0ABT8DG22</accession>
<organism evidence="2 3">
    <name type="scientific">Aequorivita aurantiaca</name>
    <dbReference type="NCBI Taxonomy" id="3053356"/>
    <lineage>
        <taxon>Bacteria</taxon>
        <taxon>Pseudomonadati</taxon>
        <taxon>Bacteroidota</taxon>
        <taxon>Flavobacteriia</taxon>
        <taxon>Flavobacteriales</taxon>
        <taxon>Flavobacteriaceae</taxon>
        <taxon>Aequorivita</taxon>
    </lineage>
</organism>
<proteinExistence type="predicted"/>
<comment type="caution">
    <text evidence="2">The sequence shown here is derived from an EMBL/GenBank/DDBJ whole genome shotgun (WGS) entry which is preliminary data.</text>
</comment>
<feature type="signal peptide" evidence="1">
    <location>
        <begin position="1"/>
        <end position="22"/>
    </location>
</feature>
<evidence type="ECO:0000256" key="1">
    <source>
        <dbReference type="SAM" id="SignalP"/>
    </source>
</evidence>
<keyword evidence="1" id="KW-0732">Signal</keyword>
<dbReference type="EMBL" id="JAUGQQ010000004">
    <property type="protein sequence ID" value="MDN3724321.1"/>
    <property type="molecule type" value="Genomic_DNA"/>
</dbReference>
<evidence type="ECO:0008006" key="4">
    <source>
        <dbReference type="Google" id="ProtNLM"/>
    </source>
</evidence>